<protein>
    <submittedName>
        <fullName evidence="2">Uncharacterized protein</fullName>
    </submittedName>
</protein>
<evidence type="ECO:0000256" key="1">
    <source>
        <dbReference type="SAM" id="Phobius"/>
    </source>
</evidence>
<keyword evidence="3" id="KW-1185">Reference proteome</keyword>
<evidence type="ECO:0000313" key="2">
    <source>
        <dbReference type="EMBL" id="MCZ8537169.1"/>
    </source>
</evidence>
<feature type="transmembrane region" description="Helical" evidence="1">
    <location>
        <begin position="64"/>
        <end position="85"/>
    </location>
</feature>
<keyword evidence="1" id="KW-0812">Transmembrane</keyword>
<evidence type="ECO:0000313" key="3">
    <source>
        <dbReference type="Proteomes" id="UP001152173"/>
    </source>
</evidence>
<accession>A0A9X3LGY4</accession>
<comment type="caution">
    <text evidence="2">The sequence shown here is derived from an EMBL/GenBank/DDBJ whole genome shotgun (WGS) entry which is preliminary data.</text>
</comment>
<dbReference type="Proteomes" id="UP001152173">
    <property type="component" value="Unassembled WGS sequence"/>
</dbReference>
<organism evidence="2 3">
    <name type="scientific">Paenisporosarcina quisquiliarum</name>
    <dbReference type="NCBI Taxonomy" id="365346"/>
    <lineage>
        <taxon>Bacteria</taxon>
        <taxon>Bacillati</taxon>
        <taxon>Bacillota</taxon>
        <taxon>Bacilli</taxon>
        <taxon>Bacillales</taxon>
        <taxon>Caryophanaceae</taxon>
        <taxon>Paenisporosarcina</taxon>
    </lineage>
</organism>
<dbReference type="EMBL" id="JAMKBJ010000005">
    <property type="protein sequence ID" value="MCZ8537169.1"/>
    <property type="molecule type" value="Genomic_DNA"/>
</dbReference>
<reference evidence="2" key="1">
    <citation type="submission" date="2022-05" db="EMBL/GenBank/DDBJ databases">
        <authorList>
            <person name="Colautti A."/>
            <person name="Iacumin L."/>
        </authorList>
    </citation>
    <scope>NUCLEOTIDE SEQUENCE</scope>
    <source>
        <strain evidence="2">SK 55</strain>
    </source>
</reference>
<dbReference type="AlphaFoldDB" id="A0A9X3LGY4"/>
<gene>
    <name evidence="2" type="ORF">M9R32_08260</name>
</gene>
<sequence>MKKLNLALMLVMLFAITVLLAYDFFPTFDYLIMIPKPLLITLIIIIVLASIFSNRIQKEDSQEVLRYQIINLLYLFMLVVLFTILGGSSQIGITLRNPLVWIVIAISVFEIFQQQKKLKLVN</sequence>
<name>A0A9X3LGY4_9BACL</name>
<proteinExistence type="predicted"/>
<keyword evidence="1" id="KW-0472">Membrane</keyword>
<dbReference type="RefSeq" id="WP_269926258.1">
    <property type="nucleotide sequence ID" value="NZ_JAMKBJ010000005.1"/>
</dbReference>
<feature type="transmembrane region" description="Helical" evidence="1">
    <location>
        <begin position="91"/>
        <end position="112"/>
    </location>
</feature>
<keyword evidence="1" id="KW-1133">Transmembrane helix</keyword>
<feature type="transmembrane region" description="Helical" evidence="1">
    <location>
        <begin position="31"/>
        <end position="52"/>
    </location>
</feature>